<dbReference type="Proteomes" id="UP000505325">
    <property type="component" value="Chromosome"/>
</dbReference>
<dbReference type="InterPro" id="IPR036423">
    <property type="entry name" value="SOD-like_Cu/Zn_dom_sf"/>
</dbReference>
<dbReference type="GO" id="GO:0005507">
    <property type="term" value="F:copper ion binding"/>
    <property type="evidence" value="ECO:0007669"/>
    <property type="project" value="InterPro"/>
</dbReference>
<feature type="domain" description="Superoxide dismutase copper/zinc binding" evidence="3">
    <location>
        <begin position="43"/>
        <end position="174"/>
    </location>
</feature>
<evidence type="ECO:0000313" key="5">
    <source>
        <dbReference type="Proteomes" id="UP000505325"/>
    </source>
</evidence>
<name>A0A6M8UDZ9_9GAMM</name>
<gene>
    <name evidence="4" type="ORF">PMPD1_1777</name>
</gene>
<dbReference type="Pfam" id="PF00080">
    <property type="entry name" value="Sod_Cu"/>
    <property type="match status" value="1"/>
</dbReference>
<dbReference type="InterPro" id="IPR024134">
    <property type="entry name" value="SOD_Cu/Zn_/chaperone"/>
</dbReference>
<feature type="chain" id="PRO_5026813189" evidence="2">
    <location>
        <begin position="26"/>
        <end position="177"/>
    </location>
</feature>
<evidence type="ECO:0000259" key="3">
    <source>
        <dbReference type="Pfam" id="PF00080"/>
    </source>
</evidence>
<dbReference type="Gene3D" id="2.60.40.200">
    <property type="entry name" value="Superoxide dismutase, copper/zinc binding domain"/>
    <property type="match status" value="1"/>
</dbReference>
<dbReference type="GO" id="GO:0006801">
    <property type="term" value="P:superoxide metabolic process"/>
    <property type="evidence" value="ECO:0007669"/>
    <property type="project" value="InterPro"/>
</dbReference>
<dbReference type="InterPro" id="IPR018152">
    <property type="entry name" value="SOD_Cu/Zn_BS"/>
</dbReference>
<evidence type="ECO:0000256" key="2">
    <source>
        <dbReference type="SAM" id="SignalP"/>
    </source>
</evidence>
<dbReference type="NCBIfam" id="NF007628">
    <property type="entry name" value="PRK10290.1"/>
    <property type="match status" value="1"/>
</dbReference>
<dbReference type="AlphaFoldDB" id="A0A6M8UDZ9"/>
<comment type="similarity">
    <text evidence="1">Belongs to the Cu-Zn superoxide dismutase family.</text>
</comment>
<protein>
    <submittedName>
        <fullName evidence="4">Superoxide dismutase</fullName>
    </submittedName>
</protein>
<dbReference type="InterPro" id="IPR001424">
    <property type="entry name" value="SOD_Cu_Zn_dom"/>
</dbReference>
<proteinExistence type="inferred from homology"/>
<dbReference type="PANTHER" id="PTHR10003">
    <property type="entry name" value="SUPEROXIDE DISMUTASE CU-ZN -RELATED"/>
    <property type="match status" value="1"/>
</dbReference>
<evidence type="ECO:0000313" key="4">
    <source>
        <dbReference type="EMBL" id="QKJ86727.1"/>
    </source>
</evidence>
<accession>A0A6M8UDZ9</accession>
<evidence type="ECO:0000256" key="1">
    <source>
        <dbReference type="ARBA" id="ARBA00010457"/>
    </source>
</evidence>
<organism evidence="4 5">
    <name type="scientific">Paramixta manurensis</name>
    <dbReference type="NCBI Taxonomy" id="2740817"/>
    <lineage>
        <taxon>Bacteria</taxon>
        <taxon>Pseudomonadati</taxon>
        <taxon>Pseudomonadota</taxon>
        <taxon>Gammaproteobacteria</taxon>
        <taxon>Enterobacterales</taxon>
        <taxon>Erwiniaceae</taxon>
        <taxon>Paramixta</taxon>
    </lineage>
</organism>
<dbReference type="KEGG" id="pmak:PMPD1_1777"/>
<dbReference type="PROSITE" id="PS00087">
    <property type="entry name" value="SOD_CU_ZN_1"/>
    <property type="match status" value="1"/>
</dbReference>
<dbReference type="CDD" id="cd00305">
    <property type="entry name" value="Cu-Zn_Superoxide_Dismutase"/>
    <property type="match status" value="1"/>
</dbReference>
<keyword evidence="2" id="KW-0732">Signal</keyword>
<sequence>MMKRRKVLNSAILAAGLALTSGAWAASVVMNEVDANGIVKSVGTVTVETSPYGVIFTPKLTGLPPGIHGFHLHTNPDCGPALQNGKKVAGLAAGGHFDPAHTGKHEGPWGNGHLGDLPALYVDDHGNATYPVLAPRLRMADVKGHALMIHAGGDNHSDMPEMLGGGGARIVCGVTSW</sequence>
<dbReference type="EMBL" id="CP054212">
    <property type="protein sequence ID" value="QKJ86727.1"/>
    <property type="molecule type" value="Genomic_DNA"/>
</dbReference>
<feature type="signal peptide" evidence="2">
    <location>
        <begin position="1"/>
        <end position="25"/>
    </location>
</feature>
<keyword evidence="5" id="KW-1185">Reference proteome</keyword>
<dbReference type="SUPFAM" id="SSF49329">
    <property type="entry name" value="Cu,Zn superoxide dismutase-like"/>
    <property type="match status" value="1"/>
</dbReference>
<reference evidence="4 5" key="1">
    <citation type="submission" date="2020-06" db="EMBL/GenBank/DDBJ databases">
        <title>Genome sequence of Paramixta manurensis strain PD-1.</title>
        <authorList>
            <person name="Lee C.W."/>
            <person name="Kim J."/>
        </authorList>
    </citation>
    <scope>NUCLEOTIDE SEQUENCE [LARGE SCALE GENOMIC DNA]</scope>
    <source>
        <strain evidence="4 5">PD-1</strain>
    </source>
</reference>